<feature type="compositionally biased region" description="Basic and acidic residues" evidence="2">
    <location>
        <begin position="192"/>
        <end position="204"/>
    </location>
</feature>
<dbReference type="GO" id="GO:0035082">
    <property type="term" value="P:axoneme assembly"/>
    <property type="evidence" value="ECO:0007669"/>
    <property type="project" value="InterPro"/>
</dbReference>
<dbReference type="InterPro" id="IPR039586">
    <property type="entry name" value="CFAP46"/>
</dbReference>
<evidence type="ECO:0000313" key="3">
    <source>
        <dbReference type="Ensembl" id="ENSLACP00000006439.1"/>
    </source>
</evidence>
<evidence type="ECO:0008006" key="5">
    <source>
        <dbReference type="Google" id="ProtNLM"/>
    </source>
</evidence>
<sequence>TSSLSKTLEQKLSSNSRAWENLQINPQHLNLLNEFPSNFNLIILHHSEDSRSVLYGAILEKPKSNTGQKPKGNQLSGVSTRAKVACATVNARTFSCLLEKVQLYKQEMMQLLLKRQYQFRKKAQQNKVEKLQKDSQKLETVKKGAGATTQDECKLIADFCDIVKAVEDYLKPVLSQLDLSSLWQHSPQVSAKDSKKTKEKESAADKGMQGEPINIGECAILLVDKLLMELPLEALKVLQEGGICSVSRDFSLQILYNRLHREEPVESSTKKDAKGAKKDSSAKGDKKKTKMVSVGPVLPQNCIPVDANFLKYIVDPYNDASYLGATNCLNKMAEILVNYGQQFTPRWEGTVGSLHVPSHAEWEQMLTNCSAFIFCGTERVLASFSPFKLAAMNLSACQIMILLDLVQTSHSFFRQSKLDIEKSALNLSLERPLETAILLSLTGIRCIMANQWHSILEQNVQTLEILTENLLKVGKASGQAVCTLKSGVHNLTMEKKCPVGPDALHEETNKQENLTEPKDQDKILPSAFNYVLYGLPNLVII</sequence>
<evidence type="ECO:0000313" key="4">
    <source>
        <dbReference type="Proteomes" id="UP000008672"/>
    </source>
</evidence>
<evidence type="ECO:0000256" key="2">
    <source>
        <dbReference type="SAM" id="MobiDB-lite"/>
    </source>
</evidence>
<keyword evidence="4" id="KW-1185">Reference proteome</keyword>
<dbReference type="GO" id="GO:0060294">
    <property type="term" value="P:cilium movement involved in cell motility"/>
    <property type="evidence" value="ECO:0007669"/>
    <property type="project" value="InterPro"/>
</dbReference>
<protein>
    <recommendedName>
        <fullName evidence="5">Cilia and flagella associated protein 46</fullName>
    </recommendedName>
</protein>
<dbReference type="GeneTree" id="ENSGT00570000079216"/>
<reference evidence="3" key="3">
    <citation type="submission" date="2025-09" db="UniProtKB">
        <authorList>
            <consortium name="Ensembl"/>
        </authorList>
    </citation>
    <scope>IDENTIFICATION</scope>
</reference>
<reference evidence="4" key="1">
    <citation type="submission" date="2011-08" db="EMBL/GenBank/DDBJ databases">
        <title>The draft genome of Latimeria chalumnae.</title>
        <authorList>
            <person name="Di Palma F."/>
            <person name="Alfoldi J."/>
            <person name="Johnson J."/>
            <person name="Berlin A."/>
            <person name="Gnerre S."/>
            <person name="Jaffe D."/>
            <person name="MacCallum I."/>
            <person name="Young S."/>
            <person name="Walker B.J."/>
            <person name="Lander E."/>
            <person name="Lindblad-Toh K."/>
        </authorList>
    </citation>
    <scope>NUCLEOTIDE SEQUENCE [LARGE SCALE GENOMIC DNA]</scope>
    <source>
        <strain evidence="4">Wild caught</strain>
    </source>
</reference>
<organism evidence="3 4">
    <name type="scientific">Latimeria chalumnae</name>
    <name type="common">Coelacanth</name>
    <dbReference type="NCBI Taxonomy" id="7897"/>
    <lineage>
        <taxon>Eukaryota</taxon>
        <taxon>Metazoa</taxon>
        <taxon>Chordata</taxon>
        <taxon>Craniata</taxon>
        <taxon>Vertebrata</taxon>
        <taxon>Euteleostomi</taxon>
        <taxon>Coelacanthiformes</taxon>
        <taxon>Coelacanthidae</taxon>
        <taxon>Latimeria</taxon>
    </lineage>
</organism>
<dbReference type="HOGENOM" id="CLU_040502_1_0_1"/>
<dbReference type="STRING" id="7897.ENSLACP00000006439"/>
<feature type="compositionally biased region" description="Basic and acidic residues" evidence="2">
    <location>
        <begin position="265"/>
        <end position="284"/>
    </location>
</feature>
<accession>H3A9W8</accession>
<dbReference type="Bgee" id="ENSLACG00000005713">
    <property type="expression patterns" value="Expressed in chordate pharynx and 3 other cell types or tissues"/>
</dbReference>
<dbReference type="PANTHER" id="PTHR15977:SF15">
    <property type="entry name" value="CILIA- AND FLAGELLA-ASSOCIATED PROTEIN 46"/>
    <property type="match status" value="1"/>
</dbReference>
<dbReference type="PANTHER" id="PTHR15977">
    <property type="entry name" value="CILIA- AND FLAGELLA-ASSOCIATED PROTEIN 46"/>
    <property type="match status" value="1"/>
</dbReference>
<proteinExistence type="predicted"/>
<dbReference type="Proteomes" id="UP000008672">
    <property type="component" value="Unassembled WGS sequence"/>
</dbReference>
<feature type="coiled-coil region" evidence="1">
    <location>
        <begin position="114"/>
        <end position="141"/>
    </location>
</feature>
<keyword evidence="1" id="KW-0175">Coiled coil</keyword>
<dbReference type="AlphaFoldDB" id="H3A9W8"/>
<reference evidence="3" key="2">
    <citation type="submission" date="2025-08" db="UniProtKB">
        <authorList>
            <consortium name="Ensembl"/>
        </authorList>
    </citation>
    <scope>IDENTIFICATION</scope>
</reference>
<dbReference type="InParanoid" id="H3A9W8"/>
<feature type="region of interest" description="Disordered" evidence="2">
    <location>
        <begin position="188"/>
        <end position="209"/>
    </location>
</feature>
<feature type="region of interest" description="Disordered" evidence="2">
    <location>
        <begin position="265"/>
        <end position="290"/>
    </location>
</feature>
<dbReference type="EMBL" id="AFYH01213648">
    <property type="status" value="NOT_ANNOTATED_CDS"/>
    <property type="molecule type" value="Genomic_DNA"/>
</dbReference>
<dbReference type="EMBL" id="AFYH01213649">
    <property type="status" value="NOT_ANNOTATED_CDS"/>
    <property type="molecule type" value="Genomic_DNA"/>
</dbReference>
<dbReference type="OMA" id="ECQVMVL"/>
<dbReference type="eggNOG" id="ENOG502QS2Z">
    <property type="taxonomic scope" value="Eukaryota"/>
</dbReference>
<name>H3A9W8_LATCH</name>
<evidence type="ECO:0000256" key="1">
    <source>
        <dbReference type="SAM" id="Coils"/>
    </source>
</evidence>
<dbReference type="EMBL" id="AFYH01213647">
    <property type="status" value="NOT_ANNOTATED_CDS"/>
    <property type="molecule type" value="Genomic_DNA"/>
</dbReference>
<dbReference type="EMBL" id="AFYH01213650">
    <property type="status" value="NOT_ANNOTATED_CDS"/>
    <property type="molecule type" value="Genomic_DNA"/>
</dbReference>
<dbReference type="EMBL" id="AFYH01213646">
    <property type="status" value="NOT_ANNOTATED_CDS"/>
    <property type="molecule type" value="Genomic_DNA"/>
</dbReference>
<dbReference type="Ensembl" id="ENSLACT00000006492.1">
    <property type="protein sequence ID" value="ENSLACP00000006439.1"/>
    <property type="gene ID" value="ENSLACG00000005713.1"/>
</dbReference>